<evidence type="ECO:0000256" key="9">
    <source>
        <dbReference type="ARBA" id="ARBA00039612"/>
    </source>
</evidence>
<comment type="similarity">
    <text evidence="1">Belongs to the protein kinase superfamily. CMGC Ser/Thr protein kinase family. CDC2/CDKX subfamily.</text>
</comment>
<dbReference type="EC" id="2.7.11.22" evidence="2"/>
<keyword evidence="5 14" id="KW-0547">Nucleotide-binding</keyword>
<evidence type="ECO:0000256" key="11">
    <source>
        <dbReference type="ARBA" id="ARBA00042858"/>
    </source>
</evidence>
<dbReference type="SMART" id="SM00220">
    <property type="entry name" value="S_TKc"/>
    <property type="match status" value="1"/>
</dbReference>
<dbReference type="FunFam" id="1.10.510.10:FF:000611">
    <property type="entry name" value="CMGC family protein kinase"/>
    <property type="match status" value="1"/>
</dbReference>
<evidence type="ECO:0000313" key="17">
    <source>
        <dbReference type="EMBL" id="CAE4604316.1"/>
    </source>
</evidence>
<keyword evidence="3 15" id="KW-0723">Serine/threonine-protein kinase</keyword>
<dbReference type="InterPro" id="IPR017441">
    <property type="entry name" value="Protein_kinase_ATP_BS"/>
</dbReference>
<dbReference type="Gene3D" id="1.10.510.10">
    <property type="entry name" value="Transferase(Phosphotransferase) domain 1"/>
    <property type="match status" value="1"/>
</dbReference>
<organism evidence="17">
    <name type="scientific">Alexandrium monilatum</name>
    <dbReference type="NCBI Taxonomy" id="311494"/>
    <lineage>
        <taxon>Eukaryota</taxon>
        <taxon>Sar</taxon>
        <taxon>Alveolata</taxon>
        <taxon>Dinophyceae</taxon>
        <taxon>Gonyaulacales</taxon>
        <taxon>Pyrocystaceae</taxon>
        <taxon>Alexandrium</taxon>
    </lineage>
</organism>
<evidence type="ECO:0000256" key="14">
    <source>
        <dbReference type="PROSITE-ProRule" id="PRU10141"/>
    </source>
</evidence>
<evidence type="ECO:0000256" key="15">
    <source>
        <dbReference type="RuleBase" id="RU000304"/>
    </source>
</evidence>
<evidence type="ECO:0000256" key="2">
    <source>
        <dbReference type="ARBA" id="ARBA00012425"/>
    </source>
</evidence>
<evidence type="ECO:0000256" key="10">
    <source>
        <dbReference type="ARBA" id="ARBA00041902"/>
    </source>
</evidence>
<reference evidence="17" key="1">
    <citation type="submission" date="2021-01" db="EMBL/GenBank/DDBJ databases">
        <authorList>
            <person name="Corre E."/>
            <person name="Pelletier E."/>
            <person name="Niang G."/>
            <person name="Scheremetjew M."/>
            <person name="Finn R."/>
            <person name="Kale V."/>
            <person name="Holt S."/>
            <person name="Cochrane G."/>
            <person name="Meng A."/>
            <person name="Brown T."/>
            <person name="Cohen L."/>
        </authorList>
    </citation>
    <scope>NUCLEOTIDE SEQUENCE</scope>
    <source>
        <strain evidence="17">CCMP3105</strain>
    </source>
</reference>
<evidence type="ECO:0000256" key="5">
    <source>
        <dbReference type="ARBA" id="ARBA00022741"/>
    </source>
</evidence>
<dbReference type="Gene3D" id="3.30.200.20">
    <property type="entry name" value="Phosphorylase Kinase, domain 1"/>
    <property type="match status" value="1"/>
</dbReference>
<dbReference type="InterPro" id="IPR050108">
    <property type="entry name" value="CDK"/>
</dbReference>
<evidence type="ECO:0000256" key="8">
    <source>
        <dbReference type="ARBA" id="ARBA00038543"/>
    </source>
</evidence>
<dbReference type="SUPFAM" id="SSF56112">
    <property type="entry name" value="Protein kinase-like (PK-like)"/>
    <property type="match status" value="1"/>
</dbReference>
<dbReference type="GO" id="GO:0030332">
    <property type="term" value="F:cyclin binding"/>
    <property type="evidence" value="ECO:0007669"/>
    <property type="project" value="TreeGrafter"/>
</dbReference>
<evidence type="ECO:0000259" key="16">
    <source>
        <dbReference type="PROSITE" id="PS50011"/>
    </source>
</evidence>
<name>A0A7S4UT92_9DINO</name>
<evidence type="ECO:0000256" key="6">
    <source>
        <dbReference type="ARBA" id="ARBA00022777"/>
    </source>
</evidence>
<protein>
    <recommendedName>
        <fullName evidence="9">Cyclin-dependent kinase 2 homolog</fullName>
        <ecNumber evidence="2">2.7.11.22</ecNumber>
    </recommendedName>
    <alternativeName>
        <fullName evidence="10">Cell division control protein 2 homolog</fullName>
    </alternativeName>
    <alternativeName>
        <fullName evidence="11">cdc2-related kinase 2</fullName>
    </alternativeName>
</protein>
<dbReference type="GO" id="GO:0000307">
    <property type="term" value="C:cyclin-dependent protein kinase holoenzyme complex"/>
    <property type="evidence" value="ECO:0007669"/>
    <property type="project" value="TreeGrafter"/>
</dbReference>
<dbReference type="EMBL" id="HBNR01043990">
    <property type="protein sequence ID" value="CAE4604316.1"/>
    <property type="molecule type" value="Transcribed_RNA"/>
</dbReference>
<keyword evidence="6" id="KW-0418">Kinase</keyword>
<keyword evidence="4" id="KW-0808">Transferase</keyword>
<dbReference type="InterPro" id="IPR011009">
    <property type="entry name" value="Kinase-like_dom_sf"/>
</dbReference>
<dbReference type="GO" id="GO:0004693">
    <property type="term" value="F:cyclin-dependent protein serine/threonine kinase activity"/>
    <property type="evidence" value="ECO:0007669"/>
    <property type="project" value="UniProtKB-EC"/>
</dbReference>
<sequence>MPEAREAGLVGGATSEVPGGRQAPISFDWGDGNEHLDARYEKLGIIGSGVFGTVYKARDKETDEIVAMKHLHLEGGDLCDGVPAQVIREISLLRDFSHPNIAQLWSIQISGLGDYNLILEYVDLELHKVLRTHQKEGTRMPMDQVVKYSQDLLNGIHACHVRLIIHRDLKPQNVLIGKDGLKICDFGLARIYALPIKLYTHDVITLWYRAPEILLGAQKYGPEVDIWSAGCIVAEMGTCYPTFPGDSEIGTIFKILKLLGSPTEETWAGFSKLMHWKESFPKWKPTGLEPIRDMRPELGDNGIDFLKHLLDMNPQSRLSSRRAKSHPFLTSVK</sequence>
<dbReference type="InterPro" id="IPR000719">
    <property type="entry name" value="Prot_kinase_dom"/>
</dbReference>
<evidence type="ECO:0000256" key="3">
    <source>
        <dbReference type="ARBA" id="ARBA00022527"/>
    </source>
</evidence>
<dbReference type="GO" id="GO:0000082">
    <property type="term" value="P:G1/S transition of mitotic cell cycle"/>
    <property type="evidence" value="ECO:0007669"/>
    <property type="project" value="TreeGrafter"/>
</dbReference>
<dbReference type="Pfam" id="PF00069">
    <property type="entry name" value="Pkinase"/>
    <property type="match status" value="1"/>
</dbReference>
<accession>A0A7S4UT92</accession>
<comment type="catalytic activity">
    <reaction evidence="13">
        <text>L-seryl-[protein] + ATP = O-phospho-L-seryl-[protein] + ADP + H(+)</text>
        <dbReference type="Rhea" id="RHEA:17989"/>
        <dbReference type="Rhea" id="RHEA-COMP:9863"/>
        <dbReference type="Rhea" id="RHEA-COMP:11604"/>
        <dbReference type="ChEBI" id="CHEBI:15378"/>
        <dbReference type="ChEBI" id="CHEBI:29999"/>
        <dbReference type="ChEBI" id="CHEBI:30616"/>
        <dbReference type="ChEBI" id="CHEBI:83421"/>
        <dbReference type="ChEBI" id="CHEBI:456216"/>
        <dbReference type="EC" id="2.7.11.22"/>
    </reaction>
</comment>
<feature type="domain" description="Protein kinase" evidence="16">
    <location>
        <begin position="40"/>
        <end position="329"/>
    </location>
</feature>
<evidence type="ECO:0000256" key="4">
    <source>
        <dbReference type="ARBA" id="ARBA00022679"/>
    </source>
</evidence>
<dbReference type="GO" id="GO:0005737">
    <property type="term" value="C:cytoplasm"/>
    <property type="evidence" value="ECO:0007669"/>
    <property type="project" value="TreeGrafter"/>
</dbReference>
<dbReference type="InterPro" id="IPR008271">
    <property type="entry name" value="Ser/Thr_kinase_AS"/>
</dbReference>
<dbReference type="PROSITE" id="PS50011">
    <property type="entry name" value="PROTEIN_KINASE_DOM"/>
    <property type="match status" value="1"/>
</dbReference>
<dbReference type="GO" id="GO:0005524">
    <property type="term" value="F:ATP binding"/>
    <property type="evidence" value="ECO:0007669"/>
    <property type="project" value="UniProtKB-UniRule"/>
</dbReference>
<comment type="catalytic activity">
    <reaction evidence="12">
        <text>L-threonyl-[protein] + ATP = O-phospho-L-threonyl-[protein] + ADP + H(+)</text>
        <dbReference type="Rhea" id="RHEA:46608"/>
        <dbReference type="Rhea" id="RHEA-COMP:11060"/>
        <dbReference type="Rhea" id="RHEA-COMP:11605"/>
        <dbReference type="ChEBI" id="CHEBI:15378"/>
        <dbReference type="ChEBI" id="CHEBI:30013"/>
        <dbReference type="ChEBI" id="CHEBI:30616"/>
        <dbReference type="ChEBI" id="CHEBI:61977"/>
        <dbReference type="ChEBI" id="CHEBI:456216"/>
        <dbReference type="EC" id="2.7.11.22"/>
    </reaction>
</comment>
<dbReference type="PANTHER" id="PTHR24056:SF254">
    <property type="entry name" value="CYCLIN-DEPENDENT KINASE 2"/>
    <property type="match status" value="1"/>
</dbReference>
<feature type="binding site" evidence="14">
    <location>
        <position position="69"/>
    </location>
    <ligand>
        <name>ATP</name>
        <dbReference type="ChEBI" id="CHEBI:30616"/>
    </ligand>
</feature>
<evidence type="ECO:0000256" key="7">
    <source>
        <dbReference type="ARBA" id="ARBA00022840"/>
    </source>
</evidence>
<dbReference type="PROSITE" id="PS00108">
    <property type="entry name" value="PROTEIN_KINASE_ST"/>
    <property type="match status" value="1"/>
</dbReference>
<dbReference type="CDD" id="cd07829">
    <property type="entry name" value="STKc_CDK_like"/>
    <property type="match status" value="1"/>
</dbReference>
<keyword evidence="7 14" id="KW-0067">ATP-binding</keyword>
<gene>
    <name evidence="17" type="ORF">AMON00008_LOCUS30602</name>
</gene>
<dbReference type="GO" id="GO:0007165">
    <property type="term" value="P:signal transduction"/>
    <property type="evidence" value="ECO:0007669"/>
    <property type="project" value="TreeGrafter"/>
</dbReference>
<dbReference type="PANTHER" id="PTHR24056">
    <property type="entry name" value="CELL DIVISION PROTEIN KINASE"/>
    <property type="match status" value="1"/>
</dbReference>
<evidence type="ECO:0000256" key="12">
    <source>
        <dbReference type="ARBA" id="ARBA00047811"/>
    </source>
</evidence>
<dbReference type="AlphaFoldDB" id="A0A7S4UT92"/>
<comment type="subunit">
    <text evidence="8">May form a complex composed of at least the catalytic subunit CRK2 and a cyclin.</text>
</comment>
<dbReference type="PROSITE" id="PS00107">
    <property type="entry name" value="PROTEIN_KINASE_ATP"/>
    <property type="match status" value="1"/>
</dbReference>
<evidence type="ECO:0000256" key="13">
    <source>
        <dbReference type="ARBA" id="ARBA00048367"/>
    </source>
</evidence>
<dbReference type="GO" id="GO:0010389">
    <property type="term" value="P:regulation of G2/M transition of mitotic cell cycle"/>
    <property type="evidence" value="ECO:0007669"/>
    <property type="project" value="TreeGrafter"/>
</dbReference>
<dbReference type="GO" id="GO:0005634">
    <property type="term" value="C:nucleus"/>
    <property type="evidence" value="ECO:0007669"/>
    <property type="project" value="TreeGrafter"/>
</dbReference>
<proteinExistence type="inferred from homology"/>
<dbReference type="GO" id="GO:0010468">
    <property type="term" value="P:regulation of gene expression"/>
    <property type="evidence" value="ECO:0007669"/>
    <property type="project" value="TreeGrafter"/>
</dbReference>
<evidence type="ECO:0000256" key="1">
    <source>
        <dbReference type="ARBA" id="ARBA00006485"/>
    </source>
</evidence>